<protein>
    <recommendedName>
        <fullName evidence="3">DUF4340 domain-containing protein</fullName>
    </recommendedName>
</protein>
<evidence type="ECO:0000313" key="2">
    <source>
        <dbReference type="Proteomes" id="UP000011910"/>
    </source>
</evidence>
<accession>M7N8L8</accession>
<reference evidence="1 2" key="1">
    <citation type="journal article" date="2013" name="Genome Announc.">
        <title>Draft Genome Sequence of Cesiribacter andamanensis Strain AMV16T, Isolated from a Soil Sample from a Mud Volcano in the Andaman Islands, India.</title>
        <authorList>
            <person name="Shivaji S."/>
            <person name="Ara S."/>
            <person name="Begum Z."/>
            <person name="Srinivas T.N."/>
            <person name="Singh A."/>
            <person name="Kumar Pinnaka A."/>
        </authorList>
    </citation>
    <scope>NUCLEOTIDE SEQUENCE [LARGE SCALE GENOMIC DNA]</scope>
    <source>
        <strain evidence="1 2">AMV16</strain>
    </source>
</reference>
<comment type="caution">
    <text evidence="1">The sequence shown here is derived from an EMBL/GenBank/DDBJ whole genome shotgun (WGS) entry which is preliminary data.</text>
</comment>
<dbReference type="AlphaFoldDB" id="M7N8L8"/>
<evidence type="ECO:0000313" key="1">
    <source>
        <dbReference type="EMBL" id="EMR03561.1"/>
    </source>
</evidence>
<organism evidence="1 2">
    <name type="scientific">Cesiribacter andamanensis AMV16</name>
    <dbReference type="NCBI Taxonomy" id="1279009"/>
    <lineage>
        <taxon>Bacteria</taxon>
        <taxon>Pseudomonadati</taxon>
        <taxon>Bacteroidota</taxon>
        <taxon>Cytophagia</taxon>
        <taxon>Cytophagales</taxon>
        <taxon>Cesiribacteraceae</taxon>
        <taxon>Cesiribacter</taxon>
    </lineage>
</organism>
<dbReference type="EMBL" id="AODQ01000023">
    <property type="protein sequence ID" value="EMR03561.1"/>
    <property type="molecule type" value="Genomic_DNA"/>
</dbReference>
<name>M7N8L8_9BACT</name>
<dbReference type="Proteomes" id="UP000011910">
    <property type="component" value="Unassembled WGS sequence"/>
</dbReference>
<dbReference type="OrthoDB" id="976966at2"/>
<keyword evidence="2" id="KW-1185">Reference proteome</keyword>
<dbReference type="eggNOG" id="ENOG503321E">
    <property type="taxonomic scope" value="Bacteria"/>
</dbReference>
<gene>
    <name evidence="1" type="ORF">ADICEAN_01328</name>
</gene>
<dbReference type="RefSeq" id="WP_009194728.1">
    <property type="nucleotide sequence ID" value="NZ_AODQ01000023.1"/>
</dbReference>
<sequence>MTRKNWALAIILIVLIAVFGVLVGRKGPTSSLQIEKSLFAVADTAALDLIVLRQPDGAVQRLERRQGHWQLNEHYAADPSMMRLLLSVLRQVQVRRPVARSQQEEVLSQLEQQGVEVELQGDPNQRFLVGGREAERISYFARNGQAYVMELPGYASYFSSIFFLKQTDLRNKMLATLNSMNFQALDVAYPADTSQNVRIRFRNNMLGVEDIVRPDSSVLFQYMMIYEPLEVAGYLAPGEDPLYDSLLQTPPLAHFHMRTVGNSEGMRLHLYPQLPGRRYRLGYLPRQKEAVLLDERLAQAMLIRRRDLLLE</sequence>
<proteinExistence type="predicted"/>
<dbReference type="STRING" id="1279009.ADICEAN_01328"/>
<evidence type="ECO:0008006" key="3">
    <source>
        <dbReference type="Google" id="ProtNLM"/>
    </source>
</evidence>